<dbReference type="EMBL" id="JAATIS010000859">
    <property type="protein sequence ID" value="KAG2467235.1"/>
    <property type="molecule type" value="Genomic_DNA"/>
</dbReference>
<feature type="compositionally biased region" description="Low complexity" evidence="2">
    <location>
        <begin position="10"/>
        <end position="21"/>
    </location>
</feature>
<evidence type="ECO:0000259" key="3">
    <source>
        <dbReference type="PROSITE" id="PS50151"/>
    </source>
</evidence>
<comment type="caution">
    <text evidence="4">The sequence shown here is derived from an EMBL/GenBank/DDBJ whole genome shotgun (WGS) entry which is preliminary data.</text>
</comment>
<feature type="compositionally biased region" description="Basic residues" evidence="2">
    <location>
        <begin position="37"/>
        <end position="47"/>
    </location>
</feature>
<dbReference type="RefSeq" id="XP_039593658.1">
    <property type="nucleotide sequence ID" value="XM_039737724.1"/>
</dbReference>
<keyword evidence="5" id="KW-1185">Reference proteome</keyword>
<keyword evidence="1" id="KW-0175">Coiled coil</keyword>
<dbReference type="InterPro" id="IPR001943">
    <property type="entry name" value="UVR_dom"/>
</dbReference>
<dbReference type="GeneID" id="120516223"/>
<name>A0A8X7XDN2_POLSE</name>
<feature type="domain" description="UVR" evidence="3">
    <location>
        <begin position="362"/>
        <end position="397"/>
    </location>
</feature>
<dbReference type="GO" id="GO:0005815">
    <property type="term" value="C:microtubule organizing center"/>
    <property type="evidence" value="ECO:0007669"/>
    <property type="project" value="TreeGrafter"/>
</dbReference>
<evidence type="ECO:0000256" key="2">
    <source>
        <dbReference type="SAM" id="MobiDB-lite"/>
    </source>
</evidence>
<feature type="coiled-coil region" evidence="1">
    <location>
        <begin position="459"/>
        <end position="486"/>
    </location>
</feature>
<dbReference type="PROSITE" id="PS50151">
    <property type="entry name" value="UVR"/>
    <property type="match status" value="1"/>
</dbReference>
<evidence type="ECO:0000313" key="4">
    <source>
        <dbReference type="EMBL" id="KAG2467235.1"/>
    </source>
</evidence>
<dbReference type="PANTHER" id="PTHR14332:SF3">
    <property type="entry name" value="DISRUPTED IN SCHIZOPHRENIA 1 PROTEIN"/>
    <property type="match status" value="1"/>
</dbReference>
<feature type="region of interest" description="Disordered" evidence="2">
    <location>
        <begin position="1"/>
        <end position="51"/>
    </location>
</feature>
<dbReference type="GO" id="GO:0060271">
    <property type="term" value="P:cilium assembly"/>
    <property type="evidence" value="ECO:0007669"/>
    <property type="project" value="TreeGrafter"/>
</dbReference>
<dbReference type="GO" id="GO:0005874">
    <property type="term" value="C:microtubule"/>
    <property type="evidence" value="ECO:0007669"/>
    <property type="project" value="TreeGrafter"/>
</dbReference>
<feature type="coiled-coil region" evidence="1">
    <location>
        <begin position="546"/>
        <end position="627"/>
    </location>
</feature>
<feature type="compositionally biased region" description="Polar residues" evidence="2">
    <location>
        <begin position="147"/>
        <end position="157"/>
    </location>
</feature>
<sequence>MFTGMVKLDGPIISSSGSRSPQTQAGSPMLQSTGGSSRRKKLHRRPGYMRGAPKQCLEFSMEENSKRPCLGPVISRTACSDMQNVGLVGRSVRSIRLGETESPANNVLERPGTVNSDLITRTQAELFNQSPESRCVQSQLNNSMLETSQMASLQSRRGTVLVPKDNEAANPTRSEDLDWSPAKRRPSDLKQEDSQPSDDTFNSSFSFIQLSLAPDYQEDFGSCSLQSSKSAESVLAQDPQLLFADAGLDYTLPKDGADSLPDQDLWKDPEFWQFSQSDEVQSVVDTGLKEGLQDLDMLPFDTEVAFSFSLDLSDAASAGSSVTSGYESSTTTTESSCDVLLKQYDGILNDCLQNRRASVKIESLILKLLRLQEKAIQEDDYDRADKFRQKLVELRKEKSLLKLGLPSMHPCVSRLIERLKDQLQSSLQQTPGSCGANKEEMRAKQKSEKDKVQFCLFRRDQLLQEKQRLQNEIHELRRTLAELMKKDCQLTIEIEEEDRLIQTQDSKLPSILTTSLGELSDLNKVLDEMVASAHRVQSCTDPPEHVKSLQEKEQLLSASVKEATAKVFMSQKLCSSLRKKVSDIETQLATFEEAKITAVTGNDFSTAKDLKQEMVLLGSEKDRLEELLLKAQTLSRANTEALDLVKGDYAKVRLELERNEAHFEKNLRENAAKYMDLLEDKLHSCGSPLLTRVWEADLEACRLLLRGLQLKETGFCISEGDESRTDETEPLDDLCSEMDTKKENQFQPPGSWDDIPRVIAKGNSQDQLIELPF</sequence>
<dbReference type="AlphaFoldDB" id="A0A8X7XDN2"/>
<dbReference type="GO" id="GO:0045111">
    <property type="term" value="C:intermediate filament cytoskeleton"/>
    <property type="evidence" value="ECO:0007669"/>
    <property type="project" value="TreeGrafter"/>
</dbReference>
<dbReference type="PANTHER" id="PTHR14332">
    <property type="entry name" value="DISRUPTED IN SCHIZOPHRENIA 1 PROTEIN"/>
    <property type="match status" value="1"/>
</dbReference>
<reference evidence="4 5" key="1">
    <citation type="journal article" date="2021" name="Cell">
        <title>Tracing the genetic footprints of vertebrate landing in non-teleost ray-finned fishes.</title>
        <authorList>
            <person name="Bi X."/>
            <person name="Wang K."/>
            <person name="Yang L."/>
            <person name="Pan H."/>
            <person name="Jiang H."/>
            <person name="Wei Q."/>
            <person name="Fang M."/>
            <person name="Yu H."/>
            <person name="Zhu C."/>
            <person name="Cai Y."/>
            <person name="He Y."/>
            <person name="Gan X."/>
            <person name="Zeng H."/>
            <person name="Yu D."/>
            <person name="Zhu Y."/>
            <person name="Jiang H."/>
            <person name="Qiu Q."/>
            <person name="Yang H."/>
            <person name="Zhang Y.E."/>
            <person name="Wang W."/>
            <person name="Zhu M."/>
            <person name="He S."/>
            <person name="Zhang G."/>
        </authorList>
    </citation>
    <scope>NUCLEOTIDE SEQUENCE [LARGE SCALE GENOMIC DNA]</scope>
    <source>
        <strain evidence="4">Bchr_013</strain>
    </source>
</reference>
<dbReference type="InterPro" id="IPR026081">
    <property type="entry name" value="DISC1"/>
</dbReference>
<evidence type="ECO:0000313" key="5">
    <source>
        <dbReference type="Proteomes" id="UP000886611"/>
    </source>
</evidence>
<feature type="non-terminal residue" evidence="4">
    <location>
        <position position="773"/>
    </location>
</feature>
<dbReference type="Proteomes" id="UP000886611">
    <property type="component" value="Unassembled WGS sequence"/>
</dbReference>
<feature type="compositionally biased region" description="Polar residues" evidence="2">
    <location>
        <begin position="22"/>
        <end position="36"/>
    </location>
</feature>
<evidence type="ECO:0000256" key="1">
    <source>
        <dbReference type="SAM" id="Coils"/>
    </source>
</evidence>
<gene>
    <name evidence="4" type="primary">Disc1</name>
    <name evidence="4" type="ORF">GTO96_0010329</name>
</gene>
<feature type="non-terminal residue" evidence="4">
    <location>
        <position position="1"/>
    </location>
</feature>
<accession>A0A8X7XDN2</accession>
<protein>
    <submittedName>
        <fullName evidence="4">DISC1 protein</fullName>
    </submittedName>
</protein>
<organism evidence="4 5">
    <name type="scientific">Polypterus senegalus</name>
    <name type="common">Senegal bichir</name>
    <dbReference type="NCBI Taxonomy" id="55291"/>
    <lineage>
        <taxon>Eukaryota</taxon>
        <taxon>Metazoa</taxon>
        <taxon>Chordata</taxon>
        <taxon>Craniata</taxon>
        <taxon>Vertebrata</taxon>
        <taxon>Euteleostomi</taxon>
        <taxon>Actinopterygii</taxon>
        <taxon>Polypteriformes</taxon>
        <taxon>Polypteridae</taxon>
        <taxon>Polypterus</taxon>
    </lineage>
</organism>
<feature type="region of interest" description="Disordered" evidence="2">
    <location>
        <begin position="147"/>
        <end position="200"/>
    </location>
</feature>
<proteinExistence type="predicted"/>
<dbReference type="GO" id="GO:0001764">
    <property type="term" value="P:neuron migration"/>
    <property type="evidence" value="ECO:0007669"/>
    <property type="project" value="TreeGrafter"/>
</dbReference>